<proteinExistence type="predicted"/>
<feature type="transmembrane region" description="Helical" evidence="7">
    <location>
        <begin position="419"/>
        <end position="439"/>
    </location>
</feature>
<dbReference type="Proteomes" id="UP000184330">
    <property type="component" value="Unassembled WGS sequence"/>
</dbReference>
<feature type="transmembrane region" description="Helical" evidence="7">
    <location>
        <begin position="385"/>
        <end position="404"/>
    </location>
</feature>
<dbReference type="Gene3D" id="1.20.1740.10">
    <property type="entry name" value="Amino acid/polyamine transporter I"/>
    <property type="match status" value="1"/>
</dbReference>
<evidence type="ECO:0000313" key="10">
    <source>
        <dbReference type="Proteomes" id="UP000184330"/>
    </source>
</evidence>
<evidence type="ECO:0000256" key="1">
    <source>
        <dbReference type="ARBA" id="ARBA00004141"/>
    </source>
</evidence>
<dbReference type="InterPro" id="IPR050524">
    <property type="entry name" value="APC_YAT"/>
</dbReference>
<feature type="transmembrane region" description="Helical" evidence="7">
    <location>
        <begin position="237"/>
        <end position="258"/>
    </location>
</feature>
<dbReference type="Pfam" id="PF00324">
    <property type="entry name" value="AA_permease"/>
    <property type="match status" value="1"/>
</dbReference>
<sequence>MSESPVSDPEKHAYPADNKAVYNDATPVYADEALGETEVVEFTETKELRRGLHQRHIQMIALAGTIGTGLFLGSGKAIANGGPLGALLGYSFVGVLVIGVVLSIAELSALLPLSGAIIRHAEHFVDPALSFAQGWNSIYSSLVSLPAELVAAAVIVQFWSTVSPAVWITIFGLLLVCSNLLFVRVYGEMEFTFASLKIMLIIGLNIMALVIVCGGGPDHHRYGFQFWRNPGPFVDYLGYTGSLGHFMGFWTTFSNAVYAYSGIENISIAAAETQSPRRNIPIAAKRIFWRVVIFYVLSIFFVGLIVPSNDENLLHSTGTAAQSPFVIAASNAGIKVVPSIINFVVLTSAWSAGNSGLLGSSRTLYGMAREGHAPKIFLRTNRMGIPYVAVLFMSLWICLGYMTLSDSASTVFGWLQDLVSVSALVGWMVICTVYLRFYYACKKQGIDRSELPWKAPFQPYAAWLSLISFTVLLLTGGYVTFIHGHWENETFVSSYINIPIILILYFSYKFIKKTKIIPLSEVPIRHFIDIANANPEPPAEPVTGIRRFNILWS</sequence>
<protein>
    <submittedName>
        <fullName evidence="9">Related to general amino acid permease</fullName>
    </submittedName>
</protein>
<feature type="transmembrane region" description="Helical" evidence="7">
    <location>
        <begin position="165"/>
        <end position="186"/>
    </location>
</feature>
<keyword evidence="5 7" id="KW-1133">Transmembrane helix</keyword>
<reference evidence="9 10" key="1">
    <citation type="submission" date="2016-03" db="EMBL/GenBank/DDBJ databases">
        <authorList>
            <person name="Ploux O."/>
        </authorList>
    </citation>
    <scope>NUCLEOTIDE SEQUENCE [LARGE SCALE GENOMIC DNA]</scope>
    <source>
        <strain evidence="9 10">UAMH 11012</strain>
    </source>
</reference>
<evidence type="ECO:0000256" key="3">
    <source>
        <dbReference type="ARBA" id="ARBA00022692"/>
    </source>
</evidence>
<feature type="transmembrane region" description="Helical" evidence="7">
    <location>
        <begin position="91"/>
        <end position="118"/>
    </location>
</feature>
<accession>A0A1L7X4E6</accession>
<dbReference type="PANTHER" id="PTHR43341">
    <property type="entry name" value="AMINO ACID PERMEASE"/>
    <property type="match status" value="1"/>
</dbReference>
<evidence type="ECO:0000256" key="4">
    <source>
        <dbReference type="ARBA" id="ARBA00022970"/>
    </source>
</evidence>
<feature type="transmembrane region" description="Helical" evidence="7">
    <location>
        <begin position="491"/>
        <end position="508"/>
    </location>
</feature>
<dbReference type="GO" id="GO:0015171">
    <property type="term" value="F:amino acid transmembrane transporter activity"/>
    <property type="evidence" value="ECO:0007669"/>
    <property type="project" value="TreeGrafter"/>
</dbReference>
<keyword evidence="3 7" id="KW-0812">Transmembrane</keyword>
<evidence type="ECO:0000313" key="9">
    <source>
        <dbReference type="EMBL" id="CZR59896.1"/>
    </source>
</evidence>
<dbReference type="PIRSF" id="PIRSF006060">
    <property type="entry name" value="AA_transporter"/>
    <property type="match status" value="1"/>
</dbReference>
<dbReference type="EMBL" id="FJOG01000014">
    <property type="protein sequence ID" value="CZR59896.1"/>
    <property type="molecule type" value="Genomic_DNA"/>
</dbReference>
<feature type="transmembrane region" description="Helical" evidence="7">
    <location>
        <begin position="287"/>
        <end position="306"/>
    </location>
</feature>
<keyword evidence="2" id="KW-0813">Transport</keyword>
<feature type="transmembrane region" description="Helical" evidence="7">
    <location>
        <begin position="59"/>
        <end position="79"/>
    </location>
</feature>
<gene>
    <name evidence="9" type="ORF">PAC_09790</name>
</gene>
<dbReference type="FunFam" id="1.20.1740.10:FF:000006">
    <property type="entry name" value="General amino acid permease"/>
    <property type="match status" value="1"/>
</dbReference>
<feature type="transmembrane region" description="Helical" evidence="7">
    <location>
        <begin position="138"/>
        <end position="159"/>
    </location>
</feature>
<organism evidence="9 10">
    <name type="scientific">Phialocephala subalpina</name>
    <dbReference type="NCBI Taxonomy" id="576137"/>
    <lineage>
        <taxon>Eukaryota</taxon>
        <taxon>Fungi</taxon>
        <taxon>Dikarya</taxon>
        <taxon>Ascomycota</taxon>
        <taxon>Pezizomycotina</taxon>
        <taxon>Leotiomycetes</taxon>
        <taxon>Helotiales</taxon>
        <taxon>Mollisiaceae</taxon>
        <taxon>Phialocephala</taxon>
        <taxon>Phialocephala fortinii species complex</taxon>
    </lineage>
</organism>
<dbReference type="PROSITE" id="PS00218">
    <property type="entry name" value="AMINO_ACID_PERMEASE_1"/>
    <property type="match status" value="1"/>
</dbReference>
<keyword evidence="6 7" id="KW-0472">Membrane</keyword>
<evidence type="ECO:0000256" key="5">
    <source>
        <dbReference type="ARBA" id="ARBA00022989"/>
    </source>
</evidence>
<feature type="transmembrane region" description="Helical" evidence="7">
    <location>
        <begin position="460"/>
        <end position="479"/>
    </location>
</feature>
<evidence type="ECO:0000256" key="2">
    <source>
        <dbReference type="ARBA" id="ARBA00022448"/>
    </source>
</evidence>
<comment type="subcellular location">
    <subcellularLocation>
        <location evidence="1">Membrane</location>
        <topology evidence="1">Multi-pass membrane protein</topology>
    </subcellularLocation>
</comment>
<evidence type="ECO:0000256" key="6">
    <source>
        <dbReference type="ARBA" id="ARBA00023136"/>
    </source>
</evidence>
<dbReference type="InterPro" id="IPR004841">
    <property type="entry name" value="AA-permease/SLC12A_dom"/>
</dbReference>
<dbReference type="GO" id="GO:0016020">
    <property type="term" value="C:membrane"/>
    <property type="evidence" value="ECO:0007669"/>
    <property type="project" value="UniProtKB-SubCell"/>
</dbReference>
<feature type="transmembrane region" description="Helical" evidence="7">
    <location>
        <begin position="198"/>
        <end position="217"/>
    </location>
</feature>
<name>A0A1L7X4E6_9HELO</name>
<feature type="domain" description="Amino acid permease/ SLC12A" evidence="8">
    <location>
        <begin position="56"/>
        <end position="516"/>
    </location>
</feature>
<dbReference type="AlphaFoldDB" id="A0A1L7X4E6"/>
<keyword evidence="4" id="KW-0029">Amino-acid transport</keyword>
<evidence type="ECO:0000256" key="7">
    <source>
        <dbReference type="SAM" id="Phobius"/>
    </source>
</evidence>
<evidence type="ECO:0000259" key="8">
    <source>
        <dbReference type="Pfam" id="PF00324"/>
    </source>
</evidence>
<dbReference type="PANTHER" id="PTHR43341:SF18">
    <property type="entry name" value="AMINO ACID PERMEASE_ SLC12A DOMAIN-CONTAINING PROTEIN"/>
    <property type="match status" value="1"/>
</dbReference>
<dbReference type="OrthoDB" id="3900342at2759"/>
<dbReference type="InterPro" id="IPR004840">
    <property type="entry name" value="Amino_acid_permease_CS"/>
</dbReference>
<keyword evidence="10" id="KW-1185">Reference proteome</keyword>